<name>A0A6P7T767_9MOLL</name>
<proteinExistence type="predicted"/>
<protein>
    <submittedName>
        <fullName evidence="2">Uncharacterized protein LOC115219939</fullName>
    </submittedName>
</protein>
<sequence length="155" mass="18090">MRWRIALFPYSYDIRYRPGLSNITPDAFTRLRCSEISSHSLYELHAALCHPGGVRHHHFVCSRNLPYSLENVKQICRHCSICQEVKPQYYKPDSVNLIKAMQPFERTSIDFKGPIPFTKHPYLLTIDDEYSRFPFGYPVSDTSARTVIKCLTDLF</sequence>
<gene>
    <name evidence="2" type="primary">LOC115219939</name>
</gene>
<dbReference type="PANTHER" id="PTHR37984">
    <property type="entry name" value="PROTEIN CBG26694"/>
    <property type="match status" value="1"/>
</dbReference>
<evidence type="ECO:0000313" key="1">
    <source>
        <dbReference type="Proteomes" id="UP000515154"/>
    </source>
</evidence>
<dbReference type="PANTHER" id="PTHR37984:SF5">
    <property type="entry name" value="PROTEIN NYNRIN-LIKE"/>
    <property type="match status" value="1"/>
</dbReference>
<accession>A0A6P7T767</accession>
<dbReference type="Gene3D" id="3.30.420.10">
    <property type="entry name" value="Ribonuclease H-like superfamily/Ribonuclease H"/>
    <property type="match status" value="1"/>
</dbReference>
<dbReference type="SUPFAM" id="SSF53098">
    <property type="entry name" value="Ribonuclease H-like"/>
    <property type="match status" value="1"/>
</dbReference>
<dbReference type="InterPro" id="IPR036397">
    <property type="entry name" value="RNaseH_sf"/>
</dbReference>
<dbReference type="GO" id="GO:0003676">
    <property type="term" value="F:nucleic acid binding"/>
    <property type="evidence" value="ECO:0007669"/>
    <property type="project" value="InterPro"/>
</dbReference>
<reference evidence="2" key="1">
    <citation type="submission" date="2025-08" db="UniProtKB">
        <authorList>
            <consortium name="RefSeq"/>
        </authorList>
    </citation>
    <scope>IDENTIFICATION</scope>
</reference>
<dbReference type="RefSeq" id="XP_029646102.1">
    <property type="nucleotide sequence ID" value="XM_029790242.1"/>
</dbReference>
<dbReference type="Proteomes" id="UP000515154">
    <property type="component" value="Linkage group LG15"/>
</dbReference>
<dbReference type="AlphaFoldDB" id="A0A6P7T767"/>
<keyword evidence="1" id="KW-1185">Reference proteome</keyword>
<dbReference type="KEGG" id="osn:115219939"/>
<evidence type="ECO:0000313" key="2">
    <source>
        <dbReference type="RefSeq" id="XP_029646102.1"/>
    </source>
</evidence>
<dbReference type="InterPro" id="IPR050951">
    <property type="entry name" value="Retrovirus_Pol_polyprotein"/>
</dbReference>
<organism evidence="1 2">
    <name type="scientific">Octopus sinensis</name>
    <name type="common">East Asian common octopus</name>
    <dbReference type="NCBI Taxonomy" id="2607531"/>
    <lineage>
        <taxon>Eukaryota</taxon>
        <taxon>Metazoa</taxon>
        <taxon>Spiralia</taxon>
        <taxon>Lophotrochozoa</taxon>
        <taxon>Mollusca</taxon>
        <taxon>Cephalopoda</taxon>
        <taxon>Coleoidea</taxon>
        <taxon>Octopodiformes</taxon>
        <taxon>Octopoda</taxon>
        <taxon>Incirrata</taxon>
        <taxon>Octopodidae</taxon>
        <taxon>Octopus</taxon>
    </lineage>
</organism>
<dbReference type="InterPro" id="IPR012337">
    <property type="entry name" value="RNaseH-like_sf"/>
</dbReference>